<dbReference type="CDD" id="cd08977">
    <property type="entry name" value="SusD"/>
    <property type="match status" value="1"/>
</dbReference>
<evidence type="ECO:0000256" key="4">
    <source>
        <dbReference type="ARBA" id="ARBA00023136"/>
    </source>
</evidence>
<evidence type="ECO:0000256" key="1">
    <source>
        <dbReference type="ARBA" id="ARBA00004442"/>
    </source>
</evidence>
<feature type="domain" description="SusD-like N-terminal" evidence="7">
    <location>
        <begin position="44"/>
        <end position="224"/>
    </location>
</feature>
<dbReference type="InterPro" id="IPR012944">
    <property type="entry name" value="SusD_RagB_dom"/>
</dbReference>
<dbReference type="InterPro" id="IPR033985">
    <property type="entry name" value="SusD-like_N"/>
</dbReference>
<accession>A0A2Z4IJQ6</accession>
<reference evidence="8 9" key="1">
    <citation type="submission" date="2018-06" db="EMBL/GenBank/DDBJ databases">
        <title>Echinicola strongylocentroti sp. nov., isolated from a sea urchin Strongylocentrotus intermedius.</title>
        <authorList>
            <person name="Bae S.S."/>
        </authorList>
    </citation>
    <scope>NUCLEOTIDE SEQUENCE [LARGE SCALE GENOMIC DNA]</scope>
    <source>
        <strain evidence="8 9">MEBiC08714</strain>
    </source>
</reference>
<dbReference type="RefSeq" id="WP_112784532.1">
    <property type="nucleotide sequence ID" value="NZ_CP030041.1"/>
</dbReference>
<evidence type="ECO:0000256" key="5">
    <source>
        <dbReference type="ARBA" id="ARBA00023237"/>
    </source>
</evidence>
<dbReference type="PROSITE" id="PS51257">
    <property type="entry name" value="PROKAR_LIPOPROTEIN"/>
    <property type="match status" value="1"/>
</dbReference>
<protein>
    <submittedName>
        <fullName evidence="8">RagB/SusD family nutrient uptake outer membrane protein</fullName>
    </submittedName>
</protein>
<dbReference type="Gene3D" id="1.25.40.390">
    <property type="match status" value="1"/>
</dbReference>
<evidence type="ECO:0000259" key="6">
    <source>
        <dbReference type="Pfam" id="PF07980"/>
    </source>
</evidence>
<dbReference type="SUPFAM" id="SSF48452">
    <property type="entry name" value="TPR-like"/>
    <property type="match status" value="1"/>
</dbReference>
<keyword evidence="3" id="KW-0732">Signal</keyword>
<comment type="similarity">
    <text evidence="2">Belongs to the SusD family.</text>
</comment>
<dbReference type="Proteomes" id="UP000248688">
    <property type="component" value="Chromosome"/>
</dbReference>
<name>A0A2Z4IJQ6_9BACT</name>
<feature type="domain" description="RagB/SusD" evidence="6">
    <location>
        <begin position="348"/>
        <end position="504"/>
    </location>
</feature>
<dbReference type="AlphaFoldDB" id="A0A2Z4IJQ6"/>
<dbReference type="InterPro" id="IPR011990">
    <property type="entry name" value="TPR-like_helical_dom_sf"/>
</dbReference>
<evidence type="ECO:0000259" key="7">
    <source>
        <dbReference type="Pfam" id="PF14322"/>
    </source>
</evidence>
<proteinExistence type="inferred from homology"/>
<organism evidence="8 9">
    <name type="scientific">Echinicola strongylocentroti</name>
    <dbReference type="NCBI Taxonomy" id="1795355"/>
    <lineage>
        <taxon>Bacteria</taxon>
        <taxon>Pseudomonadati</taxon>
        <taxon>Bacteroidota</taxon>
        <taxon>Cytophagia</taxon>
        <taxon>Cytophagales</taxon>
        <taxon>Cyclobacteriaceae</taxon>
        <taxon>Echinicola</taxon>
    </lineage>
</organism>
<gene>
    <name evidence="8" type="ORF">DN752_14025</name>
</gene>
<dbReference type="EMBL" id="CP030041">
    <property type="protein sequence ID" value="AWW31155.1"/>
    <property type="molecule type" value="Genomic_DNA"/>
</dbReference>
<dbReference type="GO" id="GO:0009279">
    <property type="term" value="C:cell outer membrane"/>
    <property type="evidence" value="ECO:0007669"/>
    <property type="project" value="UniProtKB-SubCell"/>
</dbReference>
<evidence type="ECO:0000313" key="8">
    <source>
        <dbReference type="EMBL" id="AWW31155.1"/>
    </source>
</evidence>
<dbReference type="Pfam" id="PF14322">
    <property type="entry name" value="SusD-like_3"/>
    <property type="match status" value="1"/>
</dbReference>
<sequence length="504" mass="55949">MKKLNKLYITLIGLATGAMVSCESKLDQSPISSIGSNAFYQNEADFLKGLTGAYNGLNSYAINHFELSEVRSDNIYSPGTAGVRDYNLINNFNSNLATAGIMNSTWNGLYNNIMRANTILDNLSADVLPDEAIRTRIEGEAKFLRALYYFDLVRFYGRVPLFDRPVTPLEALEIPRSPVADVYGLIISDLETAISNLPDEFTSAGDLGRATSHAARGLLARVYMTRSGTQLHPDGPVLGTNEWSQALTLLNEIIDSGQFDLVDSYADIFAYDNENNEEIIFDVQFLSGGLGVGGEYVQYHYPEAFARSNGIPFAGGTFPDAPKTVSADLMASYETDDVRDDFSVWVNYTDANGNTVQDRFIKKYLDLDNLGVDRFDFELNYPVIRYADVLLMKAEALSKSGGSQAEIDEIVNDIRERAGVSTPLSNVTYDQIMEERRREFVGEGLRWHDLVRSGMAIDVMLDWIATDDSGNKISTDITSDDLIYAVPINQLDVKEGLYEQNPGY</sequence>
<comment type="subcellular location">
    <subcellularLocation>
        <location evidence="1">Cell outer membrane</location>
    </subcellularLocation>
</comment>
<dbReference type="Pfam" id="PF07980">
    <property type="entry name" value="SusD_RagB"/>
    <property type="match status" value="1"/>
</dbReference>
<evidence type="ECO:0000256" key="3">
    <source>
        <dbReference type="ARBA" id="ARBA00022729"/>
    </source>
</evidence>
<evidence type="ECO:0000313" key="9">
    <source>
        <dbReference type="Proteomes" id="UP000248688"/>
    </source>
</evidence>
<dbReference type="OrthoDB" id="691907at2"/>
<evidence type="ECO:0000256" key="2">
    <source>
        <dbReference type="ARBA" id="ARBA00006275"/>
    </source>
</evidence>
<dbReference type="KEGG" id="est:DN752_14025"/>
<keyword evidence="5" id="KW-0998">Cell outer membrane</keyword>
<keyword evidence="9" id="KW-1185">Reference proteome</keyword>
<keyword evidence="4" id="KW-0472">Membrane</keyword>